<dbReference type="PANTHER" id="PTHR22814">
    <property type="entry name" value="COPPER TRANSPORT PROTEIN ATOX1-RELATED"/>
    <property type="match status" value="1"/>
</dbReference>
<dbReference type="Proteomes" id="UP000189703">
    <property type="component" value="Unplaced"/>
</dbReference>
<dbReference type="FunCoup" id="A0A1U7ZY97">
    <property type="interactions" value="45"/>
</dbReference>
<proteinExistence type="inferred from homology"/>
<dbReference type="GO" id="GO:0006950">
    <property type="term" value="P:response to stress"/>
    <property type="evidence" value="ECO:0007669"/>
    <property type="project" value="UniProtKB-ARBA"/>
</dbReference>
<dbReference type="GO" id="GO:0016020">
    <property type="term" value="C:membrane"/>
    <property type="evidence" value="ECO:0007669"/>
    <property type="project" value="UniProtKB-SubCell"/>
</dbReference>
<keyword evidence="6" id="KW-0636">Prenylation</keyword>
<accession>A0A1U7ZY97</accession>
<dbReference type="Gene3D" id="3.30.70.100">
    <property type="match status" value="1"/>
</dbReference>
<dbReference type="GeneID" id="104597441"/>
<comment type="subcellular location">
    <subcellularLocation>
        <location evidence="1">Membrane</location>
    </subcellularLocation>
</comment>
<evidence type="ECO:0000256" key="6">
    <source>
        <dbReference type="ARBA" id="ARBA00023289"/>
    </source>
</evidence>
<evidence type="ECO:0000256" key="4">
    <source>
        <dbReference type="ARBA" id="ARBA00022723"/>
    </source>
</evidence>
<keyword evidence="6" id="KW-0449">Lipoprotein</keyword>
<dbReference type="GO" id="GO:0046872">
    <property type="term" value="F:metal ion binding"/>
    <property type="evidence" value="ECO:0007669"/>
    <property type="project" value="UniProtKB-KW"/>
</dbReference>
<dbReference type="eggNOG" id="KOG1603">
    <property type="taxonomic scope" value="Eukaryota"/>
</dbReference>
<organism evidence="9 10">
    <name type="scientific">Nelumbo nucifera</name>
    <name type="common">Sacred lotus</name>
    <dbReference type="NCBI Taxonomy" id="4432"/>
    <lineage>
        <taxon>Eukaryota</taxon>
        <taxon>Viridiplantae</taxon>
        <taxon>Streptophyta</taxon>
        <taxon>Embryophyta</taxon>
        <taxon>Tracheophyta</taxon>
        <taxon>Spermatophyta</taxon>
        <taxon>Magnoliopsida</taxon>
        <taxon>Proteales</taxon>
        <taxon>Nelumbonaceae</taxon>
        <taxon>Nelumbo</taxon>
    </lineage>
</organism>
<dbReference type="CDD" id="cd00371">
    <property type="entry name" value="HMA"/>
    <property type="match status" value="1"/>
</dbReference>
<evidence type="ECO:0000313" key="9">
    <source>
        <dbReference type="Proteomes" id="UP000189703"/>
    </source>
</evidence>
<comment type="similarity">
    <text evidence="7">Belongs to the HIPP family.</text>
</comment>
<name>A0A1U7ZY97_NELNU</name>
<dbReference type="PROSITE" id="PS50846">
    <property type="entry name" value="HMA_2"/>
    <property type="match status" value="1"/>
</dbReference>
<dbReference type="InParanoid" id="A0A1U7ZY97"/>
<dbReference type="RefSeq" id="XP_010257308.1">
    <property type="nucleotide sequence ID" value="XM_010259006.2"/>
</dbReference>
<dbReference type="OrthoDB" id="689350at2759"/>
<dbReference type="FunFam" id="3.30.70.100:FF:000035">
    <property type="entry name" value="Heavy metal-associated isoprenylated plant protein 26"/>
    <property type="match status" value="1"/>
</dbReference>
<dbReference type="InterPro" id="IPR036163">
    <property type="entry name" value="HMA_dom_sf"/>
</dbReference>
<evidence type="ECO:0000256" key="1">
    <source>
        <dbReference type="ARBA" id="ARBA00004370"/>
    </source>
</evidence>
<evidence type="ECO:0000313" key="10">
    <source>
        <dbReference type="RefSeq" id="XP_010257308.1"/>
    </source>
</evidence>
<gene>
    <name evidence="10" type="primary">LOC104597441</name>
</gene>
<keyword evidence="5" id="KW-0472">Membrane</keyword>
<dbReference type="SUPFAM" id="SSF55008">
    <property type="entry name" value="HMA, heavy metal-associated domain"/>
    <property type="match status" value="1"/>
</dbReference>
<keyword evidence="3" id="KW-0104">Cadmium</keyword>
<evidence type="ECO:0000256" key="5">
    <source>
        <dbReference type="ARBA" id="ARBA00023136"/>
    </source>
</evidence>
<evidence type="ECO:0000256" key="3">
    <source>
        <dbReference type="ARBA" id="ARBA00022539"/>
    </source>
</evidence>
<dbReference type="AlphaFoldDB" id="A0A1U7ZY97"/>
<dbReference type="KEGG" id="nnu:104597441"/>
<keyword evidence="2" id="KW-0488">Methylation</keyword>
<protein>
    <submittedName>
        <fullName evidence="10">Heavy metal-associated isoprenylated plant protein 21</fullName>
    </submittedName>
</protein>
<sequence length="182" mass="20408">MYLQEPIPLSPTSIPPPSPLPRLKLAVANSPNRRSKMGVLDHLPNFCTVTSTRSKRKPMQTVEIKVKMDCDGCERRVRHAVCSMKGVRSVEVNRKQSRVTVTGYVEPNKVLKRVKSTGKRAEFWPYVPYNLVAYPYVVQAYDKKAPAGFVKNVVQANPSPNATDEKIMTLFSDDNPNACSIM</sequence>
<evidence type="ECO:0000256" key="2">
    <source>
        <dbReference type="ARBA" id="ARBA00022481"/>
    </source>
</evidence>
<dbReference type="Pfam" id="PF00403">
    <property type="entry name" value="HMA"/>
    <property type="match status" value="1"/>
</dbReference>
<dbReference type="InterPro" id="IPR006121">
    <property type="entry name" value="HMA_dom"/>
</dbReference>
<keyword evidence="4" id="KW-0479">Metal-binding</keyword>
<reference evidence="10" key="1">
    <citation type="submission" date="2025-08" db="UniProtKB">
        <authorList>
            <consortium name="RefSeq"/>
        </authorList>
    </citation>
    <scope>IDENTIFICATION</scope>
</reference>
<feature type="domain" description="HMA" evidence="8">
    <location>
        <begin position="59"/>
        <end position="122"/>
    </location>
</feature>
<evidence type="ECO:0000256" key="7">
    <source>
        <dbReference type="ARBA" id="ARBA00024045"/>
    </source>
</evidence>
<dbReference type="PANTHER" id="PTHR22814:SF363">
    <property type="entry name" value="HEAVY METAL-ASSOCIATED ISOPRENYLATED PLANT PROTEIN 21"/>
    <property type="match status" value="1"/>
</dbReference>
<dbReference type="OMA" id="PNACEIM"/>
<keyword evidence="9" id="KW-1185">Reference proteome</keyword>
<evidence type="ECO:0000259" key="8">
    <source>
        <dbReference type="PROSITE" id="PS50846"/>
    </source>
</evidence>